<dbReference type="PANTHER" id="PTHR11042">
    <property type="entry name" value="EUKARYOTIC TRANSLATION INITIATION FACTOR 2-ALPHA KINASE EIF2-ALPHA KINASE -RELATED"/>
    <property type="match status" value="1"/>
</dbReference>
<organism evidence="7 8">
    <name type="scientific">Staurois parvus</name>
    <dbReference type="NCBI Taxonomy" id="386267"/>
    <lineage>
        <taxon>Eukaryota</taxon>
        <taxon>Metazoa</taxon>
        <taxon>Chordata</taxon>
        <taxon>Craniata</taxon>
        <taxon>Vertebrata</taxon>
        <taxon>Euteleostomi</taxon>
        <taxon>Amphibia</taxon>
        <taxon>Batrachia</taxon>
        <taxon>Anura</taxon>
        <taxon>Neobatrachia</taxon>
        <taxon>Ranoidea</taxon>
        <taxon>Ranidae</taxon>
        <taxon>Staurois</taxon>
    </lineage>
</organism>
<keyword evidence="1" id="KW-0808">Transferase</keyword>
<dbReference type="Proteomes" id="UP001162483">
    <property type="component" value="Unassembled WGS sequence"/>
</dbReference>
<proteinExistence type="inferred from homology"/>
<keyword evidence="4" id="KW-0067">ATP-binding</keyword>
<dbReference type="PROSITE" id="PS00108">
    <property type="entry name" value="PROTEIN_KINASE_ST"/>
    <property type="match status" value="1"/>
</dbReference>
<evidence type="ECO:0000256" key="3">
    <source>
        <dbReference type="ARBA" id="ARBA00022777"/>
    </source>
</evidence>
<feature type="non-terminal residue" evidence="7">
    <location>
        <position position="1"/>
    </location>
</feature>
<evidence type="ECO:0000256" key="1">
    <source>
        <dbReference type="ARBA" id="ARBA00022679"/>
    </source>
</evidence>
<comment type="caution">
    <text evidence="7">The sequence shown here is derived from an EMBL/GenBank/DDBJ whole genome shotgun (WGS) entry which is preliminary data.</text>
</comment>
<dbReference type="InterPro" id="IPR008271">
    <property type="entry name" value="Ser/Thr_kinase_AS"/>
</dbReference>
<dbReference type="Pfam" id="PF00069">
    <property type="entry name" value="Pkinase"/>
    <property type="match status" value="1"/>
</dbReference>
<reference evidence="7" key="1">
    <citation type="submission" date="2023-05" db="EMBL/GenBank/DDBJ databases">
        <authorList>
            <person name="Stuckert A."/>
        </authorList>
    </citation>
    <scope>NUCLEOTIDE SEQUENCE</scope>
</reference>
<evidence type="ECO:0000256" key="4">
    <source>
        <dbReference type="ARBA" id="ARBA00022840"/>
    </source>
</evidence>
<dbReference type="EMBL" id="CATNWA010017168">
    <property type="protein sequence ID" value="CAI9598514.1"/>
    <property type="molecule type" value="Genomic_DNA"/>
</dbReference>
<sequence length="151" mass="17416">KKIDQKDYAVKKVKQRSEKDVSEVKALAVLDHPHIVRYYHSWAGEDTFSDDSCSGDGQNQKLKCLFIQMEWCAKGTLEEWIERMEKVDKLKSLTVSQQIVDGVEYIHSRNLIHRDLKPPNILFADDMVVKIADFGLVTPISEKLEKEGLLR</sequence>
<dbReference type="Gene3D" id="1.10.510.10">
    <property type="entry name" value="Transferase(Phosphotransferase) domain 1"/>
    <property type="match status" value="1"/>
</dbReference>
<dbReference type="PANTHER" id="PTHR11042:SF194">
    <property type="entry name" value="DOUBLE-STRANDED RNA ACTIVATED PROTEIN KINASE"/>
    <property type="match status" value="1"/>
</dbReference>
<keyword evidence="8" id="KW-1185">Reference proteome</keyword>
<dbReference type="PROSITE" id="PS50011">
    <property type="entry name" value="PROTEIN_KINASE_DOM"/>
    <property type="match status" value="1"/>
</dbReference>
<feature type="non-terminal residue" evidence="7">
    <location>
        <position position="151"/>
    </location>
</feature>
<dbReference type="InterPro" id="IPR050339">
    <property type="entry name" value="CC_SR_Kinase"/>
</dbReference>
<dbReference type="SMART" id="SM00220">
    <property type="entry name" value="S_TKc"/>
    <property type="match status" value="1"/>
</dbReference>
<evidence type="ECO:0000256" key="2">
    <source>
        <dbReference type="ARBA" id="ARBA00022741"/>
    </source>
</evidence>
<evidence type="ECO:0000256" key="5">
    <source>
        <dbReference type="ARBA" id="ARBA00037982"/>
    </source>
</evidence>
<evidence type="ECO:0000259" key="6">
    <source>
        <dbReference type="PROSITE" id="PS50011"/>
    </source>
</evidence>
<keyword evidence="3" id="KW-0418">Kinase</keyword>
<accession>A0ABN9FNE4</accession>
<evidence type="ECO:0000313" key="7">
    <source>
        <dbReference type="EMBL" id="CAI9598514.1"/>
    </source>
</evidence>
<keyword evidence="2" id="KW-0547">Nucleotide-binding</keyword>
<gene>
    <name evidence="7" type="ORF">SPARVUS_LOCUS12405407</name>
</gene>
<dbReference type="Gene3D" id="3.30.200.20">
    <property type="entry name" value="Phosphorylase Kinase, domain 1"/>
    <property type="match status" value="1"/>
</dbReference>
<comment type="similarity">
    <text evidence="5">Belongs to the protein kinase superfamily. Ser/Thr protein kinase family. GCN2 subfamily.</text>
</comment>
<dbReference type="SUPFAM" id="SSF56112">
    <property type="entry name" value="Protein kinase-like (PK-like)"/>
    <property type="match status" value="1"/>
</dbReference>
<feature type="domain" description="Protein kinase" evidence="6">
    <location>
        <begin position="1"/>
        <end position="151"/>
    </location>
</feature>
<name>A0ABN9FNE4_9NEOB</name>
<protein>
    <recommendedName>
        <fullName evidence="6">Protein kinase domain-containing protein</fullName>
    </recommendedName>
</protein>
<dbReference type="InterPro" id="IPR000719">
    <property type="entry name" value="Prot_kinase_dom"/>
</dbReference>
<evidence type="ECO:0000313" key="8">
    <source>
        <dbReference type="Proteomes" id="UP001162483"/>
    </source>
</evidence>
<dbReference type="InterPro" id="IPR011009">
    <property type="entry name" value="Kinase-like_dom_sf"/>
</dbReference>